<comment type="caution">
    <text evidence="6">The sequence shown here is derived from an EMBL/GenBank/DDBJ whole genome shotgun (WGS) entry which is preliminary data.</text>
</comment>
<organism evidence="6 7">
    <name type="scientific">Glycomyces luteolus</name>
    <dbReference type="NCBI Taxonomy" id="2670330"/>
    <lineage>
        <taxon>Bacteria</taxon>
        <taxon>Bacillati</taxon>
        <taxon>Actinomycetota</taxon>
        <taxon>Actinomycetes</taxon>
        <taxon>Glycomycetales</taxon>
        <taxon>Glycomycetaceae</taxon>
        <taxon>Glycomyces</taxon>
    </lineage>
</organism>
<keyword evidence="2" id="KW-0624">Polysaccharide degradation</keyword>
<dbReference type="InterPro" id="IPR006311">
    <property type="entry name" value="TAT_signal"/>
</dbReference>
<dbReference type="InterPro" id="IPR013783">
    <property type="entry name" value="Ig-like_fold"/>
</dbReference>
<keyword evidence="1" id="KW-0378">Hydrolase</keyword>
<dbReference type="InterPro" id="IPR036116">
    <property type="entry name" value="FN3_sf"/>
</dbReference>
<dbReference type="Proteomes" id="UP001146067">
    <property type="component" value="Unassembled WGS sequence"/>
</dbReference>
<dbReference type="PROSITE" id="PS51318">
    <property type="entry name" value="TAT"/>
    <property type="match status" value="1"/>
</dbReference>
<keyword evidence="1" id="KW-0326">Glycosidase</keyword>
<dbReference type="Gene3D" id="2.60.40.10">
    <property type="entry name" value="Immunoglobulins"/>
    <property type="match status" value="1"/>
</dbReference>
<dbReference type="InterPro" id="IPR003961">
    <property type="entry name" value="FN3_dom"/>
</dbReference>
<proteinExistence type="predicted"/>
<dbReference type="GO" id="GO:0000272">
    <property type="term" value="P:polysaccharide catabolic process"/>
    <property type="evidence" value="ECO:0007669"/>
    <property type="project" value="UniProtKB-KW"/>
</dbReference>
<accession>A0A9X3PEY7</accession>
<protein>
    <recommendedName>
        <fullName evidence="5">Fibronectin type-III domain-containing protein</fullName>
    </recommendedName>
</protein>
<name>A0A9X3PEY7_9ACTN</name>
<evidence type="ECO:0000259" key="5">
    <source>
        <dbReference type="PROSITE" id="PS50853"/>
    </source>
</evidence>
<evidence type="ECO:0000256" key="3">
    <source>
        <dbReference type="SAM" id="MobiDB-lite"/>
    </source>
</evidence>
<feature type="chain" id="PRO_5040855733" description="Fibronectin type-III domain-containing protein" evidence="4">
    <location>
        <begin position="22"/>
        <end position="1210"/>
    </location>
</feature>
<dbReference type="SUPFAM" id="SSF49265">
    <property type="entry name" value="Fibronectin type III"/>
    <property type="match status" value="1"/>
</dbReference>
<evidence type="ECO:0000313" key="7">
    <source>
        <dbReference type="Proteomes" id="UP001146067"/>
    </source>
</evidence>
<dbReference type="EMBL" id="JAPZVP010000024">
    <property type="protein sequence ID" value="MDA1362477.1"/>
    <property type="molecule type" value="Genomic_DNA"/>
</dbReference>
<dbReference type="RefSeq" id="WP_270112558.1">
    <property type="nucleotide sequence ID" value="NZ_JAPZVP010000024.1"/>
</dbReference>
<reference evidence="6" key="1">
    <citation type="submission" date="2022-12" db="EMBL/GenBank/DDBJ databases">
        <title>Gycomyces niveus sp.nov.,a novel actinomycete isolated from soil in Shouguan.</title>
        <authorList>
            <person name="Yang X."/>
        </authorList>
    </citation>
    <scope>NUCLEOTIDE SEQUENCE</scope>
    <source>
        <strain evidence="6">NEAU-A15</strain>
    </source>
</reference>
<dbReference type="GO" id="GO:0016798">
    <property type="term" value="F:hydrolase activity, acting on glycosyl bonds"/>
    <property type="evidence" value="ECO:0007669"/>
    <property type="project" value="UniProtKB-KW"/>
</dbReference>
<evidence type="ECO:0000256" key="4">
    <source>
        <dbReference type="SAM" id="SignalP"/>
    </source>
</evidence>
<keyword evidence="2" id="KW-0119">Carbohydrate metabolism</keyword>
<sequence>MRRRTLVAAGLAGAAAPSALAAFGPEEASAAEVQRSPAHPVTAEPSGLLDEIRLGEADSEAAHAFSSPASAVVDAEHGQSARVAKALSPAEVFLGDLVFTMAVDPAAQNYLTLKVSGSDASGFKTAVWVDGQLTGNLMNGDFDPVNMGYGAGLPGRFVFETALLPLQTTQGKSEVEVALRTYNAGLVAPAAADSRRFYAVYTHTSAAVFASEEDGTGYETTTQVAAPRSQEQIRAQVASYEARQLALFNSLGTAADAGTPMSINRYTDNLRFYAEGIDAAWTPLATAADQRAALERIFASIDHYTTEYYGNVTKIGNGGHQSDWGGYYAALGEALYIVENLIADDAVLGRAAFEAFLAEPFDTGTEAGDASLASAGWDGGALTRFGAWERVLKANFDFARTRQSYITNQVMYTYEGAWKAHEGLRVIGSDFYEGKARSNDIVRECLLGTKPWLGEEVLVGPDGEALDLTHSLFQHDRNAVFTDDFVQVVMKGLAKSALDEDGSIVRVRPYGDAYTNLTRDALARENAYVGNYGETQNYLPSWFFRTLGHEGDEELNAEILKTALRNLHSRSYTRYQGTDAAGNRIMFMQQMVDSRNIQYPGRVAYGPDRPSGRGMLWASLEHHMAEHEADYAGDEWDPYWSYAAAAVGAMQQQLLDNQYFNDFNAVLNQHRYDLRFAVTWEYVTSGRASYDRFGRVGAGVMLPHTDFDRYTDEELASIGVDRGSGSQFAFVDIDNLLVSARDAGTSLFVHLNYLNRGFAGNGRVHAIRDGYDHTGQIATAGVFSYQDYTIRADATELAMFYDRFTPSPPDRALVGEILPITHQPGLGVLDRDNWQTDTPLSGYPDLIWARYGEYFIAVNTTRDSHGNAAGHDVAVPASGTVRDLVSGKDLQIESGRITLRPFTAVVLKLDSSLEEPTGPGRVDLVVATPGAGETGLSWSRARGAEAYTVERKMRRDGDWETVAEDVTGTAFIDTEAPRGGTVHYRVIAIGGGATGPASTPIAVEGATPATAGLGGTWLDCPIGDAEGSAARRGAMVTLTDVAASGFAGGDDAVIQRRYGSDSLYAATQLTGPESRVTARLDGTASGVMLRDATAGRARYVYLGTGEDGQLELRTRSLDTRSDIGTSRPGVPGGEYGPTRSPAVEDVELPSAADRPYVSLQREGTTVTAAVSADGADWETVASVTVPMVAVVHAGVASTAETAVFTEVHIS</sequence>
<feature type="domain" description="Fibronectin type-III" evidence="5">
    <location>
        <begin position="918"/>
        <end position="1010"/>
    </location>
</feature>
<evidence type="ECO:0000256" key="2">
    <source>
        <dbReference type="ARBA" id="ARBA00023326"/>
    </source>
</evidence>
<keyword evidence="4" id="KW-0732">Signal</keyword>
<keyword evidence="7" id="KW-1185">Reference proteome</keyword>
<evidence type="ECO:0000313" key="6">
    <source>
        <dbReference type="EMBL" id="MDA1362477.1"/>
    </source>
</evidence>
<feature type="region of interest" description="Disordered" evidence="3">
    <location>
        <begin position="1120"/>
        <end position="1141"/>
    </location>
</feature>
<dbReference type="CDD" id="cd00063">
    <property type="entry name" value="FN3"/>
    <property type="match status" value="1"/>
</dbReference>
<dbReference type="AlphaFoldDB" id="A0A9X3PEY7"/>
<evidence type="ECO:0000256" key="1">
    <source>
        <dbReference type="ARBA" id="ARBA00023295"/>
    </source>
</evidence>
<feature type="signal peptide" evidence="4">
    <location>
        <begin position="1"/>
        <end position="21"/>
    </location>
</feature>
<gene>
    <name evidence="6" type="ORF">O1R50_22840</name>
</gene>
<dbReference type="Gene3D" id="2.60.120.200">
    <property type="match status" value="1"/>
</dbReference>
<dbReference type="PROSITE" id="PS50853">
    <property type="entry name" value="FN3"/>
    <property type="match status" value="1"/>
</dbReference>